<dbReference type="InterPro" id="IPR009057">
    <property type="entry name" value="Homeodomain-like_sf"/>
</dbReference>
<gene>
    <name evidence="5" type="ORF">SAMN05192553_103374</name>
</gene>
<dbReference type="GO" id="GO:0003700">
    <property type="term" value="F:DNA-binding transcription factor activity"/>
    <property type="evidence" value="ECO:0007669"/>
    <property type="project" value="InterPro"/>
</dbReference>
<keyword evidence="3" id="KW-0804">Transcription</keyword>
<dbReference type="Gene3D" id="1.10.10.60">
    <property type="entry name" value="Homeodomain-like"/>
    <property type="match status" value="2"/>
</dbReference>
<organism evidence="5 6">
    <name type="scientific">Cyclobacterium xiamenense</name>
    <dbReference type="NCBI Taxonomy" id="1297121"/>
    <lineage>
        <taxon>Bacteria</taxon>
        <taxon>Pseudomonadati</taxon>
        <taxon>Bacteroidota</taxon>
        <taxon>Cytophagia</taxon>
        <taxon>Cytophagales</taxon>
        <taxon>Cyclobacteriaceae</taxon>
        <taxon>Cyclobacterium</taxon>
    </lineage>
</organism>
<dbReference type="SUPFAM" id="SSF46689">
    <property type="entry name" value="Homeodomain-like"/>
    <property type="match status" value="1"/>
</dbReference>
<keyword evidence="6" id="KW-1185">Reference proteome</keyword>
<dbReference type="Gene3D" id="1.25.40.10">
    <property type="entry name" value="Tetratricopeptide repeat domain"/>
    <property type="match status" value="2"/>
</dbReference>
<dbReference type="AlphaFoldDB" id="A0A1H6XZZ6"/>
<dbReference type="InterPro" id="IPR018060">
    <property type="entry name" value="HTH_AraC"/>
</dbReference>
<feature type="domain" description="HTH araC/xylS-type" evidence="4">
    <location>
        <begin position="485"/>
        <end position="593"/>
    </location>
</feature>
<protein>
    <submittedName>
        <fullName evidence="5">TolB amino-terminal domain-containing protein</fullName>
    </submittedName>
</protein>
<dbReference type="Pfam" id="PF12833">
    <property type="entry name" value="HTH_18"/>
    <property type="match status" value="1"/>
</dbReference>
<dbReference type="Proteomes" id="UP000199403">
    <property type="component" value="Unassembled WGS sequence"/>
</dbReference>
<evidence type="ECO:0000256" key="3">
    <source>
        <dbReference type="ARBA" id="ARBA00023163"/>
    </source>
</evidence>
<keyword evidence="2" id="KW-0238">DNA-binding</keyword>
<evidence type="ECO:0000256" key="1">
    <source>
        <dbReference type="ARBA" id="ARBA00023015"/>
    </source>
</evidence>
<dbReference type="Gene3D" id="3.40.50.10070">
    <property type="entry name" value="TolB, N-terminal domain"/>
    <property type="match status" value="1"/>
</dbReference>
<evidence type="ECO:0000256" key="2">
    <source>
        <dbReference type="ARBA" id="ARBA00023125"/>
    </source>
</evidence>
<dbReference type="InterPro" id="IPR011990">
    <property type="entry name" value="TPR-like_helical_dom_sf"/>
</dbReference>
<accession>A0A1H6XZZ6</accession>
<dbReference type="SMART" id="SM00342">
    <property type="entry name" value="HTH_ARAC"/>
    <property type="match status" value="1"/>
</dbReference>
<dbReference type="PANTHER" id="PTHR43280">
    <property type="entry name" value="ARAC-FAMILY TRANSCRIPTIONAL REGULATOR"/>
    <property type="match status" value="1"/>
</dbReference>
<dbReference type="OrthoDB" id="9779074at2"/>
<reference evidence="6" key="1">
    <citation type="submission" date="2016-10" db="EMBL/GenBank/DDBJ databases">
        <authorList>
            <person name="Varghese N."/>
            <person name="Submissions S."/>
        </authorList>
    </citation>
    <scope>NUCLEOTIDE SEQUENCE [LARGE SCALE GENOMIC DNA]</scope>
    <source>
        <strain evidence="6">IBRC-M 10761</strain>
    </source>
</reference>
<name>A0A1H6XZZ6_9BACT</name>
<keyword evidence="1" id="KW-0805">Transcription regulation</keyword>
<evidence type="ECO:0000313" key="6">
    <source>
        <dbReference type="Proteomes" id="UP000199403"/>
    </source>
</evidence>
<dbReference type="SUPFAM" id="SSF48452">
    <property type="entry name" value="TPR-like"/>
    <property type="match status" value="2"/>
</dbReference>
<dbReference type="GO" id="GO:0043565">
    <property type="term" value="F:sequence-specific DNA binding"/>
    <property type="evidence" value="ECO:0007669"/>
    <property type="project" value="InterPro"/>
</dbReference>
<dbReference type="PANTHER" id="PTHR43280:SF2">
    <property type="entry name" value="HTH-TYPE TRANSCRIPTIONAL REGULATOR EXSA"/>
    <property type="match status" value="1"/>
</dbReference>
<evidence type="ECO:0000259" key="4">
    <source>
        <dbReference type="PROSITE" id="PS01124"/>
    </source>
</evidence>
<dbReference type="EMBL" id="FNZH01000003">
    <property type="protein sequence ID" value="SEJ34628.1"/>
    <property type="molecule type" value="Genomic_DNA"/>
</dbReference>
<dbReference type="PROSITE" id="PS01124">
    <property type="entry name" value="HTH_ARAC_FAMILY_2"/>
    <property type="match status" value="1"/>
</dbReference>
<dbReference type="STRING" id="1416801.SAMN05192553_103374"/>
<evidence type="ECO:0000313" key="5">
    <source>
        <dbReference type="EMBL" id="SEJ34628.1"/>
    </source>
</evidence>
<sequence length="598" mass="67551">MTHPKSIAVLPFVNTSPGKENEFFCDGITEEIIHALAKIEQLKVTSRTSSFFFKGKNLPLAEIGRELGVANLLEGSLRVSGDRLRISAQLINVSDDSHFWSESWDRKLEDIFAIQDEISLRIADKLREYLGHLEIADQLVQAPTGKVEAYRHYLQGKSLFNKWNPEHANQAIGYFEKALQIDPDLIDAHTGLADAYSFLAVAGFAPREIAWAKAIESMQRAKALDPQNAPLNYLLANQAFFTEADFGQSMQFARQAIASKPTYAEGHQFLAFLFMLRDDMKKAGEHLRYARSIDPLNPETKFYQAYFLYRSQSFDQAEVLLLELLEANAKNLPALITLIYVLLKKEAFDRAERLIFNSPQEGIMPDEKLGLACLLRVMQGKVGEYQQLFAELEANASGDTSFQAHAYLFLVYGALNEAKKAFSVLEKLFQYRSSILFLAFGDPLAAPLRHNAEFPLYQKRIFALPNPVVRPVKRNSAELSEADATDYLRVLEQFMETESPFLDPSLSLRSLANQLEMHPNQLSWLLNEKQGKNFNAYINGFRVAHFIKLLADPRNASISLIGLAYESGFNSKTVFNTVFKKETGMTPKEFHKNSGLSD</sequence>
<proteinExistence type="predicted"/>